<protein>
    <submittedName>
        <fullName evidence="2">Uncharacterized protein</fullName>
    </submittedName>
</protein>
<sequence>MEHLEDVQVQEVEKVVGEKVGGEEEVKEGMAGEGGREEEEVLALRPAPTIAKAMFPTANMMLNQYHLAELSESATCDISTSSAVFVSTITSTTNPGMPM</sequence>
<comment type="caution">
    <text evidence="2">The sequence shown here is derived from an EMBL/GenBank/DDBJ whole genome shotgun (WGS) entry which is preliminary data.</text>
</comment>
<accession>A0AAE0BLI3</accession>
<dbReference type="EMBL" id="LGRX02034391">
    <property type="protein sequence ID" value="KAK3237934.1"/>
    <property type="molecule type" value="Genomic_DNA"/>
</dbReference>
<evidence type="ECO:0000313" key="3">
    <source>
        <dbReference type="Proteomes" id="UP001190700"/>
    </source>
</evidence>
<feature type="compositionally biased region" description="Basic and acidic residues" evidence="1">
    <location>
        <begin position="18"/>
        <end position="30"/>
    </location>
</feature>
<name>A0AAE0BLI3_9CHLO</name>
<gene>
    <name evidence="2" type="ORF">CYMTET_52020</name>
</gene>
<evidence type="ECO:0000313" key="2">
    <source>
        <dbReference type="EMBL" id="KAK3237934.1"/>
    </source>
</evidence>
<dbReference type="AlphaFoldDB" id="A0AAE0BLI3"/>
<proteinExistence type="predicted"/>
<keyword evidence="3" id="KW-1185">Reference proteome</keyword>
<organism evidence="2 3">
    <name type="scientific">Cymbomonas tetramitiformis</name>
    <dbReference type="NCBI Taxonomy" id="36881"/>
    <lineage>
        <taxon>Eukaryota</taxon>
        <taxon>Viridiplantae</taxon>
        <taxon>Chlorophyta</taxon>
        <taxon>Pyramimonadophyceae</taxon>
        <taxon>Pyramimonadales</taxon>
        <taxon>Pyramimonadaceae</taxon>
        <taxon>Cymbomonas</taxon>
    </lineage>
</organism>
<reference evidence="2 3" key="1">
    <citation type="journal article" date="2015" name="Genome Biol. Evol.">
        <title>Comparative Genomics of a Bacterivorous Green Alga Reveals Evolutionary Causalities and Consequences of Phago-Mixotrophic Mode of Nutrition.</title>
        <authorList>
            <person name="Burns J.A."/>
            <person name="Paasch A."/>
            <person name="Narechania A."/>
            <person name="Kim E."/>
        </authorList>
    </citation>
    <scope>NUCLEOTIDE SEQUENCE [LARGE SCALE GENOMIC DNA]</scope>
    <source>
        <strain evidence="2 3">PLY_AMNH</strain>
    </source>
</reference>
<feature type="region of interest" description="Disordered" evidence="1">
    <location>
        <begin position="18"/>
        <end position="40"/>
    </location>
</feature>
<dbReference type="Proteomes" id="UP001190700">
    <property type="component" value="Unassembled WGS sequence"/>
</dbReference>
<evidence type="ECO:0000256" key="1">
    <source>
        <dbReference type="SAM" id="MobiDB-lite"/>
    </source>
</evidence>